<comment type="caution">
    <text evidence="1">The sequence shown here is derived from an EMBL/GenBank/DDBJ whole genome shotgun (WGS) entry which is preliminary data.</text>
</comment>
<accession>A0A1G4B4U7</accession>
<proteinExistence type="predicted"/>
<dbReference type="GeneID" id="34561334"/>
<evidence type="ECO:0000313" key="2">
    <source>
        <dbReference type="Proteomes" id="UP000176998"/>
    </source>
</evidence>
<sequence>MSALVGEYPTNPLPQKLPAAKGLATNVFCWGIVIACSAAAKAVKALTVDFDVGE</sequence>
<name>A0A1G4B4U7_9PEZI</name>
<dbReference type="Proteomes" id="UP000176998">
    <property type="component" value="Unassembled WGS sequence"/>
</dbReference>
<organism evidence="1 2">
    <name type="scientific">Colletotrichum orchidophilum</name>
    <dbReference type="NCBI Taxonomy" id="1209926"/>
    <lineage>
        <taxon>Eukaryota</taxon>
        <taxon>Fungi</taxon>
        <taxon>Dikarya</taxon>
        <taxon>Ascomycota</taxon>
        <taxon>Pezizomycotina</taxon>
        <taxon>Sordariomycetes</taxon>
        <taxon>Hypocreomycetidae</taxon>
        <taxon>Glomerellales</taxon>
        <taxon>Glomerellaceae</taxon>
        <taxon>Colletotrichum</taxon>
    </lineage>
</organism>
<reference evidence="1 2" key="1">
    <citation type="submission" date="2016-09" db="EMBL/GenBank/DDBJ databases">
        <authorList>
            <person name="Capua I."/>
            <person name="De Benedictis P."/>
            <person name="Joannis T."/>
            <person name="Lombin L.H."/>
            <person name="Cattoli G."/>
        </authorList>
    </citation>
    <scope>NUCLEOTIDE SEQUENCE [LARGE SCALE GENOMIC DNA]</scope>
    <source>
        <strain evidence="1 2">IMI 309357</strain>
    </source>
</reference>
<dbReference type="AlphaFoldDB" id="A0A1G4B4U7"/>
<dbReference type="EMBL" id="MJBS01000069">
    <property type="protein sequence ID" value="OHE96427.1"/>
    <property type="molecule type" value="Genomic_DNA"/>
</dbReference>
<protein>
    <submittedName>
        <fullName evidence="1">Uncharacterized protein</fullName>
    </submittedName>
</protein>
<dbReference type="RefSeq" id="XP_022473585.1">
    <property type="nucleotide sequence ID" value="XM_022619824.1"/>
</dbReference>
<evidence type="ECO:0000313" key="1">
    <source>
        <dbReference type="EMBL" id="OHE96427.1"/>
    </source>
</evidence>
<gene>
    <name evidence="1" type="ORF">CORC01_08190</name>
</gene>
<keyword evidence="2" id="KW-1185">Reference proteome</keyword>